<dbReference type="RefSeq" id="WP_071648875.1">
    <property type="nucleotide sequence ID" value="NZ_CP017962.1"/>
</dbReference>
<dbReference type="PRINTS" id="PR01045">
    <property type="entry name" value="TRNASYNTHGB"/>
</dbReference>
<comment type="subcellular location">
    <subcellularLocation>
        <location evidence="1 10">Cytoplasm</location>
    </subcellularLocation>
</comment>
<dbReference type="SUPFAM" id="SSF47323">
    <property type="entry name" value="Anticodon-binding domain of a subclass of class I aminoacyl-tRNA synthetases"/>
    <property type="match status" value="1"/>
</dbReference>
<dbReference type="PANTHER" id="PTHR30075:SF2">
    <property type="entry name" value="GLYCINE--TRNA LIGASE, CHLOROPLASTIC_MITOCHONDRIAL 2"/>
    <property type="match status" value="1"/>
</dbReference>
<evidence type="ECO:0000256" key="5">
    <source>
        <dbReference type="ARBA" id="ARBA00022741"/>
    </source>
</evidence>
<keyword evidence="6 10" id="KW-0067">ATP-binding</keyword>
<keyword evidence="4 10" id="KW-0436">Ligase</keyword>
<evidence type="ECO:0000256" key="4">
    <source>
        <dbReference type="ARBA" id="ARBA00022598"/>
    </source>
</evidence>
<evidence type="ECO:0000256" key="9">
    <source>
        <dbReference type="ARBA" id="ARBA00047937"/>
    </source>
</evidence>
<keyword evidence="5 10" id="KW-0547">Nucleotide-binding</keyword>
<name>A0AAC9IYD5_VIRHA</name>
<organism evidence="12 13">
    <name type="scientific">Virgibacillus halodenitrificans</name>
    <name type="common">Bacillus halodenitrificans</name>
    <dbReference type="NCBI Taxonomy" id="1482"/>
    <lineage>
        <taxon>Bacteria</taxon>
        <taxon>Bacillati</taxon>
        <taxon>Bacillota</taxon>
        <taxon>Bacilli</taxon>
        <taxon>Bacillales</taxon>
        <taxon>Bacillaceae</taxon>
        <taxon>Virgibacillus</taxon>
    </lineage>
</organism>
<evidence type="ECO:0000256" key="3">
    <source>
        <dbReference type="ARBA" id="ARBA00022490"/>
    </source>
</evidence>
<comment type="subunit">
    <text evidence="10">Tetramer of two alpha and two beta subunits.</text>
</comment>
<sequence length="694" mass="79816">MSKNVLFEIGLEELPARFVDSAEKQLADKTAAWLQDMRISYDSISSYSTPRRLAVIISDIAEKQATVEEEAKGPAIKIAKDDSGNWTKAAIGFTKGQGKTLEDIYTKEIKGTTYIFVQKKIEGKSTFDLLPDFKNIIESIQFGKNMRWATETIRYARPIRWLVAMYGNEIIPFEIANVKTDKFTFGHRFLGEKINLEEPMDYQKLLYENRVIVSLKEREQLICNQIKEIENKNNITVPIDPELLAEVRNLVEYPTAFMGSFDKEYLQLPPEVLISSMKEHQRYFPVKSQNGELLPYFIGVRNGDTHSLDKVVRGNEKVLRARLSDAQFFYEEDQKHTLEFYLDKLKRVVFQEKLGTISDKIERVVHITKELVELLNLDPTTARATIRAAELCKFDLMTNMVNEFTELQGVIGEKYAAIFGEEEIVSKAIGEHYLPKEAHGQLPNTVSGAIVSIADKLDTIVGCISVGLVPTGSQDPYGLRRQAAGVLRILNHNKWELAVEDLLDIAKKLFKDIKVEQEAKPDISTTLDEFFRMRATYLMRELEIEQDIVQAVLSDGINIFYYTIDRAAVLAAKRNEKDFKTKEEALVRVLNLAKKSEETVINIEQFQTDSEKQLYHAFLEVNEKFTEFEKRRNAEKALLTLSNLADPIHYFFDNNMVMDDDVKIRNNRLALINQIAELIYRYADLTKVEWKQQF</sequence>
<dbReference type="AlphaFoldDB" id="A0AAC9IYD5"/>
<dbReference type="GO" id="GO:0006426">
    <property type="term" value="P:glycyl-tRNA aminoacylation"/>
    <property type="evidence" value="ECO:0007669"/>
    <property type="project" value="UniProtKB-UniRule"/>
</dbReference>
<dbReference type="InterPro" id="IPR015944">
    <property type="entry name" value="Gly-tRNA-synth_bsu"/>
</dbReference>
<gene>
    <name evidence="10" type="primary">glyS</name>
    <name evidence="12" type="ORF">BME96_08605</name>
</gene>
<evidence type="ECO:0000313" key="12">
    <source>
        <dbReference type="EMBL" id="APC48231.1"/>
    </source>
</evidence>
<dbReference type="Pfam" id="PF02092">
    <property type="entry name" value="tRNA_synt_2f"/>
    <property type="match status" value="1"/>
</dbReference>
<evidence type="ECO:0000259" key="11">
    <source>
        <dbReference type="Pfam" id="PF05746"/>
    </source>
</evidence>
<evidence type="ECO:0000256" key="10">
    <source>
        <dbReference type="HAMAP-Rule" id="MF_00255"/>
    </source>
</evidence>
<dbReference type="Proteomes" id="UP000182945">
    <property type="component" value="Chromosome"/>
</dbReference>
<evidence type="ECO:0000256" key="7">
    <source>
        <dbReference type="ARBA" id="ARBA00022917"/>
    </source>
</evidence>
<comment type="catalytic activity">
    <reaction evidence="9 10">
        <text>tRNA(Gly) + glycine + ATP = glycyl-tRNA(Gly) + AMP + diphosphate</text>
        <dbReference type="Rhea" id="RHEA:16013"/>
        <dbReference type="Rhea" id="RHEA-COMP:9664"/>
        <dbReference type="Rhea" id="RHEA-COMP:9683"/>
        <dbReference type="ChEBI" id="CHEBI:30616"/>
        <dbReference type="ChEBI" id="CHEBI:33019"/>
        <dbReference type="ChEBI" id="CHEBI:57305"/>
        <dbReference type="ChEBI" id="CHEBI:78442"/>
        <dbReference type="ChEBI" id="CHEBI:78522"/>
        <dbReference type="ChEBI" id="CHEBI:456215"/>
        <dbReference type="EC" id="6.1.1.14"/>
    </reaction>
</comment>
<dbReference type="GO" id="GO:0006420">
    <property type="term" value="P:arginyl-tRNA aminoacylation"/>
    <property type="evidence" value="ECO:0007669"/>
    <property type="project" value="InterPro"/>
</dbReference>
<dbReference type="InterPro" id="IPR006194">
    <property type="entry name" value="Gly-tRNA-synth_heterodimer"/>
</dbReference>
<dbReference type="GO" id="GO:0004820">
    <property type="term" value="F:glycine-tRNA ligase activity"/>
    <property type="evidence" value="ECO:0007669"/>
    <property type="project" value="UniProtKB-UniRule"/>
</dbReference>
<dbReference type="EC" id="6.1.1.14" evidence="10"/>
<dbReference type="PANTHER" id="PTHR30075">
    <property type="entry name" value="GLYCYL-TRNA SYNTHETASE"/>
    <property type="match status" value="1"/>
</dbReference>
<dbReference type="GO" id="GO:0005524">
    <property type="term" value="F:ATP binding"/>
    <property type="evidence" value="ECO:0007669"/>
    <property type="project" value="UniProtKB-UniRule"/>
</dbReference>
<dbReference type="Gene3D" id="1.10.730.10">
    <property type="entry name" value="Isoleucyl-tRNA Synthetase, Domain 1"/>
    <property type="match status" value="1"/>
</dbReference>
<evidence type="ECO:0000256" key="6">
    <source>
        <dbReference type="ARBA" id="ARBA00022840"/>
    </source>
</evidence>
<comment type="similarity">
    <text evidence="2 10">Belongs to the class-II aminoacyl-tRNA synthetase family.</text>
</comment>
<keyword evidence="3 10" id="KW-0963">Cytoplasm</keyword>
<evidence type="ECO:0000256" key="8">
    <source>
        <dbReference type="ARBA" id="ARBA00023146"/>
    </source>
</evidence>
<dbReference type="GeneID" id="71514454"/>
<dbReference type="HAMAP" id="MF_00255">
    <property type="entry name" value="Gly_tRNA_synth_beta"/>
    <property type="match status" value="1"/>
</dbReference>
<dbReference type="Pfam" id="PF05746">
    <property type="entry name" value="DALR_1"/>
    <property type="match status" value="1"/>
</dbReference>
<dbReference type="GO" id="GO:0004814">
    <property type="term" value="F:arginine-tRNA ligase activity"/>
    <property type="evidence" value="ECO:0007669"/>
    <property type="project" value="InterPro"/>
</dbReference>
<evidence type="ECO:0000256" key="1">
    <source>
        <dbReference type="ARBA" id="ARBA00004496"/>
    </source>
</evidence>
<evidence type="ECO:0000313" key="13">
    <source>
        <dbReference type="Proteomes" id="UP000182945"/>
    </source>
</evidence>
<reference evidence="12 13" key="1">
    <citation type="submission" date="2016-11" db="EMBL/GenBank/DDBJ databases">
        <title>Complete genome sequencing of Virgibacillus halodenitrificans PDB-F2.</title>
        <authorList>
            <person name="Sun Z."/>
            <person name="Zhou Y."/>
            <person name="Li H."/>
        </authorList>
    </citation>
    <scope>NUCLEOTIDE SEQUENCE [LARGE SCALE GENOMIC DNA]</scope>
    <source>
        <strain evidence="12 13">PDB-F2</strain>
    </source>
</reference>
<keyword evidence="8 10" id="KW-0030">Aminoacyl-tRNA synthetase</keyword>
<dbReference type="EMBL" id="CP017962">
    <property type="protein sequence ID" value="APC48231.1"/>
    <property type="molecule type" value="Genomic_DNA"/>
</dbReference>
<dbReference type="KEGG" id="vhl:BME96_08605"/>
<dbReference type="PROSITE" id="PS50861">
    <property type="entry name" value="AA_TRNA_LIGASE_II_GLYAB"/>
    <property type="match status" value="1"/>
</dbReference>
<dbReference type="GO" id="GO:0005829">
    <property type="term" value="C:cytosol"/>
    <property type="evidence" value="ECO:0007669"/>
    <property type="project" value="TreeGrafter"/>
</dbReference>
<feature type="domain" description="DALR anticodon binding" evidence="11">
    <location>
        <begin position="585"/>
        <end position="688"/>
    </location>
</feature>
<dbReference type="InterPro" id="IPR009080">
    <property type="entry name" value="tRNAsynth_Ia_anticodon-bd"/>
</dbReference>
<evidence type="ECO:0000256" key="2">
    <source>
        <dbReference type="ARBA" id="ARBA00008226"/>
    </source>
</evidence>
<dbReference type="InterPro" id="IPR008909">
    <property type="entry name" value="DALR_anticod-bd"/>
</dbReference>
<accession>A0AAC9IYD5</accession>
<proteinExistence type="inferred from homology"/>
<dbReference type="NCBIfam" id="TIGR00211">
    <property type="entry name" value="glyS"/>
    <property type="match status" value="1"/>
</dbReference>
<dbReference type="SUPFAM" id="SSF109604">
    <property type="entry name" value="HD-domain/PDEase-like"/>
    <property type="match status" value="1"/>
</dbReference>
<protein>
    <recommendedName>
        <fullName evidence="10">Glycine--tRNA ligase beta subunit</fullName>
        <ecNumber evidence="10">6.1.1.14</ecNumber>
    </recommendedName>
    <alternativeName>
        <fullName evidence="10">Glycyl-tRNA synthetase beta subunit</fullName>
        <shortName evidence="10">GlyRS</shortName>
    </alternativeName>
</protein>
<keyword evidence="7 10" id="KW-0648">Protein biosynthesis</keyword>